<feature type="region of interest" description="Disordered" evidence="3">
    <location>
        <begin position="751"/>
        <end position="772"/>
    </location>
</feature>
<keyword evidence="2" id="KW-0833">Ubl conjugation pathway</keyword>
<dbReference type="Pfam" id="PF00627">
    <property type="entry name" value="UBA"/>
    <property type="match status" value="1"/>
</dbReference>
<dbReference type="PANTHER" id="PTHR46116">
    <property type="entry name" value="(E3-INDEPENDENT) E2 UBIQUITIN-CONJUGATING ENZYME"/>
    <property type="match status" value="1"/>
</dbReference>
<reference evidence="6" key="1">
    <citation type="submission" date="2021-03" db="EMBL/GenBank/DDBJ databases">
        <authorList>
            <person name="Tagirdzhanova G."/>
        </authorList>
    </citation>
    <scope>NUCLEOTIDE SEQUENCE</scope>
</reference>
<dbReference type="InterPro" id="IPR016135">
    <property type="entry name" value="UBQ-conjugating_enzyme/RWD"/>
</dbReference>
<dbReference type="InterPro" id="IPR000608">
    <property type="entry name" value="UBC"/>
</dbReference>
<feature type="compositionally biased region" description="Basic and acidic residues" evidence="3">
    <location>
        <begin position="88"/>
        <end position="103"/>
    </location>
</feature>
<feature type="domain" description="UBC core" evidence="5">
    <location>
        <begin position="530"/>
        <end position="685"/>
    </location>
</feature>
<protein>
    <submittedName>
        <fullName evidence="6">Uncharacterized protein</fullName>
    </submittedName>
</protein>
<dbReference type="GO" id="GO:0016740">
    <property type="term" value="F:transferase activity"/>
    <property type="evidence" value="ECO:0007669"/>
    <property type="project" value="UniProtKB-KW"/>
</dbReference>
<feature type="compositionally biased region" description="Polar residues" evidence="3">
    <location>
        <begin position="109"/>
        <end position="121"/>
    </location>
</feature>
<feature type="region of interest" description="Disordered" evidence="3">
    <location>
        <begin position="1"/>
        <end position="25"/>
    </location>
</feature>
<dbReference type="InterPro" id="IPR015940">
    <property type="entry name" value="UBA"/>
</dbReference>
<gene>
    <name evidence="6" type="ORF">GOMPHAMPRED_006145</name>
</gene>
<comment type="caution">
    <text evidence="6">The sequence shown here is derived from an EMBL/GenBank/DDBJ whole genome shotgun (WGS) entry which is preliminary data.</text>
</comment>
<dbReference type="Gene3D" id="1.10.8.10">
    <property type="entry name" value="DNA helicase RuvA subunit, C-terminal domain"/>
    <property type="match status" value="1"/>
</dbReference>
<dbReference type="Pfam" id="PF00179">
    <property type="entry name" value="UQ_con"/>
    <property type="match status" value="1"/>
</dbReference>
<dbReference type="AlphaFoldDB" id="A0A8H3HZ09"/>
<feature type="region of interest" description="Disordered" evidence="3">
    <location>
        <begin position="72"/>
        <end position="134"/>
    </location>
</feature>
<dbReference type="InterPro" id="IPR009060">
    <property type="entry name" value="UBA-like_sf"/>
</dbReference>
<dbReference type="PROSITE" id="PS50127">
    <property type="entry name" value="UBC_2"/>
    <property type="match status" value="1"/>
</dbReference>
<dbReference type="Proteomes" id="UP000664169">
    <property type="component" value="Unassembled WGS sequence"/>
</dbReference>
<dbReference type="PROSITE" id="PS50030">
    <property type="entry name" value="UBA"/>
    <property type="match status" value="1"/>
</dbReference>
<proteinExistence type="predicted"/>
<evidence type="ECO:0000313" key="7">
    <source>
        <dbReference type="Proteomes" id="UP000664169"/>
    </source>
</evidence>
<dbReference type="OrthoDB" id="47801at2759"/>
<dbReference type="EMBL" id="CAJPDQ010000004">
    <property type="protein sequence ID" value="CAF9908377.1"/>
    <property type="molecule type" value="Genomic_DNA"/>
</dbReference>
<feature type="domain" description="UBA" evidence="4">
    <location>
        <begin position="24"/>
        <end position="64"/>
    </location>
</feature>
<keyword evidence="1" id="KW-0808">Transferase</keyword>
<dbReference type="SUPFAM" id="SSF54495">
    <property type="entry name" value="UBC-like"/>
    <property type="match status" value="1"/>
</dbReference>
<dbReference type="SUPFAM" id="SSF46934">
    <property type="entry name" value="UBA-like"/>
    <property type="match status" value="1"/>
</dbReference>
<evidence type="ECO:0000313" key="6">
    <source>
        <dbReference type="EMBL" id="CAF9908377.1"/>
    </source>
</evidence>
<evidence type="ECO:0000259" key="5">
    <source>
        <dbReference type="PROSITE" id="PS50127"/>
    </source>
</evidence>
<organism evidence="6 7">
    <name type="scientific">Gomphillus americanus</name>
    <dbReference type="NCBI Taxonomy" id="1940652"/>
    <lineage>
        <taxon>Eukaryota</taxon>
        <taxon>Fungi</taxon>
        <taxon>Dikarya</taxon>
        <taxon>Ascomycota</taxon>
        <taxon>Pezizomycotina</taxon>
        <taxon>Lecanoromycetes</taxon>
        <taxon>OSLEUM clade</taxon>
        <taxon>Ostropomycetidae</taxon>
        <taxon>Ostropales</taxon>
        <taxon>Graphidaceae</taxon>
        <taxon>Gomphilloideae</taxon>
        <taxon>Gomphillus</taxon>
    </lineage>
</organism>
<evidence type="ECO:0000256" key="2">
    <source>
        <dbReference type="ARBA" id="ARBA00022786"/>
    </source>
</evidence>
<evidence type="ECO:0000256" key="1">
    <source>
        <dbReference type="ARBA" id="ARBA00022679"/>
    </source>
</evidence>
<feature type="compositionally biased region" description="Basic and acidic residues" evidence="3">
    <location>
        <begin position="122"/>
        <end position="134"/>
    </location>
</feature>
<dbReference type="SMART" id="SM00165">
    <property type="entry name" value="UBA"/>
    <property type="match status" value="1"/>
</dbReference>
<keyword evidence="7" id="KW-1185">Reference proteome</keyword>
<accession>A0A8H3HZ09</accession>
<dbReference type="Gene3D" id="3.10.110.10">
    <property type="entry name" value="Ubiquitin Conjugating Enzyme"/>
    <property type="match status" value="1"/>
</dbReference>
<evidence type="ECO:0000259" key="4">
    <source>
        <dbReference type="PROSITE" id="PS50030"/>
    </source>
</evidence>
<sequence length="798" mass="89253">MLDIHSDDVSNATGKRPKQDDSPAVHDQKIESLMSMGFSFETVVKALKESDNNVHTAVDSLFSHQRVGEANTTAYNKLPKPPPSDSGPAREIEVKDGNPETRKKDRRQSISNILNPQTSPSKPEDGGDKIEQKPRRLKRLFSALSRHRTSSISKASADSTFTSSTLSFQDHTSKPGSLASRVKEYERVVRSISARTLRRKCGSCDKFLLSDETLVKAFTQYLLEQNGKVEGIFCQNCNVLCISGGVDQAMMVLSLLCHFDINSRHNITTNNDTPVRRWSLRSRPSRFKSRPDGIGYGGIRTERSPNRKEQRGLSQKFLADKDDNMTFRILTALTTLLPGTGQRESCSVEPQEVHALLHYSSLLDRIATMLRNNDLGDISCQAKLYTALVDFLQKLVENPSTSSLILESRIVRKPELSLLELVLGNKEKRSGIIELDTLQPFSQHIACLADQCKTILASNSCDEEDKRIYQRLVQLNDLLTVNDNCKDKVDSQNNDAWQRALRVIDVPDECISIDLQILDMVSPPTARPTGQIKRIMQEIARLQASLPDGIFVRYASSRPDKMKVLIIGPRDTPYENGLFEFDLYCDSSFPSLPPKMLLRTTGGGKVRFNPNLYNTGMVCLSLLGTWAGEPWTAKSTLLQILVSIQAMVFCEKPWYNEPGREMSRNESLSDKYNTSLWPHVVQHAMLDWLGKVVPTATNPTTTSTTTNTSEPGIIAKANNSIWDEVIRKHFSTNGSQTIKTITKWTLQLGNKVATPPSKRRRSNADPNLSEENALNQDLAEYLRTALPTLRRAPALTAC</sequence>
<dbReference type="SMART" id="SM00212">
    <property type="entry name" value="UBCc"/>
    <property type="match status" value="1"/>
</dbReference>
<evidence type="ECO:0000256" key="3">
    <source>
        <dbReference type="SAM" id="MobiDB-lite"/>
    </source>
</evidence>
<name>A0A8H3HZ09_9LECA</name>